<dbReference type="Proteomes" id="UP000830671">
    <property type="component" value="Chromosome 4"/>
</dbReference>
<reference evidence="2" key="1">
    <citation type="journal article" date="2021" name="Mol. Plant Microbe Interact.">
        <title>Complete Genome Sequence of the Plant-Pathogenic Fungus Colletotrichum lupini.</title>
        <authorList>
            <person name="Baroncelli R."/>
            <person name="Pensec F."/>
            <person name="Da Lio D."/>
            <person name="Boufleur T."/>
            <person name="Vicente I."/>
            <person name="Sarrocco S."/>
            <person name="Picot A."/>
            <person name="Baraldi E."/>
            <person name="Sukno S."/>
            <person name="Thon M."/>
            <person name="Le Floch G."/>
        </authorList>
    </citation>
    <scope>NUCLEOTIDE SEQUENCE</scope>
    <source>
        <strain evidence="2">IMI 504893</strain>
    </source>
</reference>
<organism evidence="2 3">
    <name type="scientific">Colletotrichum lupini</name>
    <dbReference type="NCBI Taxonomy" id="145971"/>
    <lineage>
        <taxon>Eukaryota</taxon>
        <taxon>Fungi</taxon>
        <taxon>Dikarya</taxon>
        <taxon>Ascomycota</taxon>
        <taxon>Pezizomycotina</taxon>
        <taxon>Sordariomycetes</taxon>
        <taxon>Hypocreomycetidae</taxon>
        <taxon>Glomerellales</taxon>
        <taxon>Glomerellaceae</taxon>
        <taxon>Colletotrichum</taxon>
        <taxon>Colletotrichum acutatum species complex</taxon>
    </lineage>
</organism>
<dbReference type="RefSeq" id="XP_049143584.1">
    <property type="nucleotide sequence ID" value="XM_049286441.1"/>
</dbReference>
<dbReference type="EMBL" id="CP019476">
    <property type="protein sequence ID" value="UQC81960.1"/>
    <property type="molecule type" value="Genomic_DNA"/>
</dbReference>
<feature type="compositionally biased region" description="Polar residues" evidence="1">
    <location>
        <begin position="48"/>
        <end position="58"/>
    </location>
</feature>
<protein>
    <submittedName>
        <fullName evidence="2">Uncharacterized protein</fullName>
    </submittedName>
</protein>
<sequence length="365" mass="40837">MTTKARLTPNPTNLMIHGFCNPMLTRASSFEDKSQSATTPKDPEIPSRNIQISNGGTATEQLICPTQRPSKLKTIGQGKKPFVVPLHFRGDMEPPPPNPDCTILVESHAVDPSLYGRSSIDTETQWKIRYKAVAARKVHKVIRTTHTELPTVFLMELFFRLLISFIYAAIRQAFTFFNTCGAEWVFGGHVHDSSIGTSGGLLRPHTPLIATQDRKNGLPWQWLFYISRPIHKMRWRDGMAELQFRDKIIAFLQDGRTWQGIGVGPGSGPQSWGSGVRRLNNSLEGNRTASVPCPVTNGRLARAREMGLLHLKESPLTKAESLATFCSKQGFSALVSLFLGRLFHKFKVCAELRHQSALMVMKIWS</sequence>
<keyword evidence="3" id="KW-1185">Reference proteome</keyword>
<evidence type="ECO:0000313" key="2">
    <source>
        <dbReference type="EMBL" id="UQC81960.1"/>
    </source>
</evidence>
<dbReference type="AlphaFoldDB" id="A0A9Q8SR91"/>
<proteinExistence type="predicted"/>
<accession>A0A9Q8SR91</accession>
<dbReference type="GeneID" id="73341451"/>
<evidence type="ECO:0000256" key="1">
    <source>
        <dbReference type="SAM" id="MobiDB-lite"/>
    </source>
</evidence>
<gene>
    <name evidence="2" type="ORF">CLUP02_07446</name>
</gene>
<name>A0A9Q8SR91_9PEZI</name>
<feature type="region of interest" description="Disordered" evidence="1">
    <location>
        <begin position="29"/>
        <end position="58"/>
    </location>
</feature>
<evidence type="ECO:0000313" key="3">
    <source>
        <dbReference type="Proteomes" id="UP000830671"/>
    </source>
</evidence>
<dbReference type="KEGG" id="clup:CLUP02_07446"/>